<protein>
    <recommendedName>
        <fullName evidence="3">PIN domain-containing protein</fullName>
    </recommendedName>
</protein>
<sequence length="96" mass="10685">MKIPERIMIDAGLFISCLTEDELTPKFSKVVERANRGEVKLLATSELYDDVISALRSQKIGLDKILDFLSDMRAIPHESIPVTIGIARKALQVTVT</sequence>
<evidence type="ECO:0000313" key="1">
    <source>
        <dbReference type="EMBL" id="KXB02462.1"/>
    </source>
</evidence>
<evidence type="ECO:0008006" key="3">
    <source>
        <dbReference type="Google" id="ProtNLM"/>
    </source>
</evidence>
<accession>A0A133V7R2</accession>
<gene>
    <name evidence="1" type="ORF">AKJ44_00285</name>
</gene>
<dbReference type="AlphaFoldDB" id="A0A133V7R2"/>
<dbReference type="Proteomes" id="UP000070035">
    <property type="component" value="Unassembled WGS sequence"/>
</dbReference>
<evidence type="ECO:0000313" key="2">
    <source>
        <dbReference type="Proteomes" id="UP000070035"/>
    </source>
</evidence>
<comment type="caution">
    <text evidence="1">The sequence shown here is derived from an EMBL/GenBank/DDBJ whole genome shotgun (WGS) entry which is preliminary data.</text>
</comment>
<proteinExistence type="predicted"/>
<name>A0A133V7R2_9EURY</name>
<keyword evidence="2" id="KW-1185">Reference proteome</keyword>
<dbReference type="EMBL" id="LHXY01000002">
    <property type="protein sequence ID" value="KXB02462.1"/>
    <property type="molecule type" value="Genomic_DNA"/>
</dbReference>
<reference evidence="1 2" key="1">
    <citation type="journal article" date="2016" name="Sci. Rep.">
        <title>Metabolic traits of an uncultured archaeal lineage -MSBL1- from brine pools of the Red Sea.</title>
        <authorList>
            <person name="Mwirichia R."/>
            <person name="Alam I."/>
            <person name="Rashid M."/>
            <person name="Vinu M."/>
            <person name="Ba-Alawi W."/>
            <person name="Anthony Kamau A."/>
            <person name="Kamanda Ngugi D."/>
            <person name="Goker M."/>
            <person name="Klenk H.P."/>
            <person name="Bajic V."/>
            <person name="Stingl U."/>
        </authorList>
    </citation>
    <scope>NUCLEOTIDE SEQUENCE [LARGE SCALE GENOMIC DNA]</scope>
    <source>
        <strain evidence="1">SCGC-AAA261F17</strain>
    </source>
</reference>
<organism evidence="1 2">
    <name type="scientific">candidate division MSBL1 archaeon SCGC-AAA261F17</name>
    <dbReference type="NCBI Taxonomy" id="1698274"/>
    <lineage>
        <taxon>Archaea</taxon>
        <taxon>Methanobacteriati</taxon>
        <taxon>Methanobacteriota</taxon>
        <taxon>candidate division MSBL1</taxon>
    </lineage>
</organism>